<name>A0A9J6CQA0_POLVA</name>
<dbReference type="AlphaFoldDB" id="A0A9J6CQA0"/>
<feature type="signal peptide" evidence="1">
    <location>
        <begin position="1"/>
        <end position="16"/>
    </location>
</feature>
<evidence type="ECO:0000313" key="3">
    <source>
        <dbReference type="Proteomes" id="UP001107558"/>
    </source>
</evidence>
<organism evidence="2 3">
    <name type="scientific">Polypedilum vanderplanki</name>
    <name type="common">Sleeping chironomid midge</name>
    <dbReference type="NCBI Taxonomy" id="319348"/>
    <lineage>
        <taxon>Eukaryota</taxon>
        <taxon>Metazoa</taxon>
        <taxon>Ecdysozoa</taxon>
        <taxon>Arthropoda</taxon>
        <taxon>Hexapoda</taxon>
        <taxon>Insecta</taxon>
        <taxon>Pterygota</taxon>
        <taxon>Neoptera</taxon>
        <taxon>Endopterygota</taxon>
        <taxon>Diptera</taxon>
        <taxon>Nematocera</taxon>
        <taxon>Chironomoidea</taxon>
        <taxon>Chironomidae</taxon>
        <taxon>Chironominae</taxon>
        <taxon>Polypedilum</taxon>
        <taxon>Polypedilum</taxon>
    </lineage>
</organism>
<comment type="caution">
    <text evidence="2">The sequence shown here is derived from an EMBL/GenBank/DDBJ whole genome shotgun (WGS) entry which is preliminary data.</text>
</comment>
<evidence type="ECO:0000256" key="1">
    <source>
        <dbReference type="SAM" id="SignalP"/>
    </source>
</evidence>
<sequence>MKIFIIFVVILNLTSALNVEQKKVNLINELNKKGELFSGSRERYGGYGQYGNPYGSPYGNYYGNYNPYYTTVGFPFNLFTTRPPYPYGYGYNMYEPRPFGKKK</sequence>
<dbReference type="Proteomes" id="UP001107558">
    <property type="component" value="Chromosome 1"/>
</dbReference>
<proteinExistence type="predicted"/>
<gene>
    <name evidence="2" type="ORF">PVAND_013046</name>
</gene>
<reference evidence="2" key="1">
    <citation type="submission" date="2021-03" db="EMBL/GenBank/DDBJ databases">
        <title>Chromosome level genome of the anhydrobiotic midge Polypedilum vanderplanki.</title>
        <authorList>
            <person name="Yoshida Y."/>
            <person name="Kikawada T."/>
            <person name="Gusev O."/>
        </authorList>
    </citation>
    <scope>NUCLEOTIDE SEQUENCE</scope>
    <source>
        <strain evidence="2">NIAS01</strain>
        <tissue evidence="2">Whole body or cell culture</tissue>
    </source>
</reference>
<evidence type="ECO:0000313" key="2">
    <source>
        <dbReference type="EMBL" id="KAG5683782.1"/>
    </source>
</evidence>
<keyword evidence="1" id="KW-0732">Signal</keyword>
<feature type="chain" id="PRO_5039925745" evidence="1">
    <location>
        <begin position="17"/>
        <end position="103"/>
    </location>
</feature>
<accession>A0A9J6CQA0</accession>
<protein>
    <submittedName>
        <fullName evidence="2">Uncharacterized protein</fullName>
    </submittedName>
</protein>
<dbReference type="EMBL" id="JADBJN010000001">
    <property type="protein sequence ID" value="KAG5683782.1"/>
    <property type="molecule type" value="Genomic_DNA"/>
</dbReference>
<keyword evidence="3" id="KW-1185">Reference proteome</keyword>